<dbReference type="Proteomes" id="UP000887580">
    <property type="component" value="Unplaced"/>
</dbReference>
<reference evidence="2" key="1">
    <citation type="submission" date="2022-11" db="UniProtKB">
        <authorList>
            <consortium name="WormBaseParasite"/>
        </authorList>
    </citation>
    <scope>IDENTIFICATION</scope>
</reference>
<protein>
    <submittedName>
        <fullName evidence="2">MATH domain-containing protein</fullName>
    </submittedName>
</protein>
<evidence type="ECO:0000313" key="2">
    <source>
        <dbReference type="WBParaSite" id="PS1159_v2.g19292.t1"/>
    </source>
</evidence>
<name>A0AC35FNG4_9BILA</name>
<sequence>MDYASLYFNEAVAERELEPISENLSFTYGWVIRVPNGDEEQRLVQTSFGTNYKFGTCEWNVRLRFQHSPFGVVSLDQEAGRRSTT</sequence>
<accession>A0AC35FNG4</accession>
<organism evidence="1 2">
    <name type="scientific">Panagrolaimus sp. PS1159</name>
    <dbReference type="NCBI Taxonomy" id="55785"/>
    <lineage>
        <taxon>Eukaryota</taxon>
        <taxon>Metazoa</taxon>
        <taxon>Ecdysozoa</taxon>
        <taxon>Nematoda</taxon>
        <taxon>Chromadorea</taxon>
        <taxon>Rhabditida</taxon>
        <taxon>Tylenchina</taxon>
        <taxon>Panagrolaimomorpha</taxon>
        <taxon>Panagrolaimoidea</taxon>
        <taxon>Panagrolaimidae</taxon>
        <taxon>Panagrolaimus</taxon>
    </lineage>
</organism>
<evidence type="ECO:0000313" key="1">
    <source>
        <dbReference type="Proteomes" id="UP000887580"/>
    </source>
</evidence>
<proteinExistence type="predicted"/>
<dbReference type="WBParaSite" id="PS1159_v2.g19292.t1">
    <property type="protein sequence ID" value="PS1159_v2.g19292.t1"/>
    <property type="gene ID" value="PS1159_v2.g19292"/>
</dbReference>